<gene>
    <name evidence="2" type="ORF">DEA37_0007846</name>
</gene>
<keyword evidence="1" id="KW-0812">Transmembrane</keyword>
<evidence type="ECO:0000256" key="1">
    <source>
        <dbReference type="SAM" id="Phobius"/>
    </source>
</evidence>
<dbReference type="EMBL" id="QNGE01000625">
    <property type="protein sequence ID" value="KAA3679810.1"/>
    <property type="molecule type" value="Genomic_DNA"/>
</dbReference>
<dbReference type="AlphaFoldDB" id="A0A5J4NXA5"/>
<name>A0A5J4NXA5_9TREM</name>
<protein>
    <submittedName>
        <fullName evidence="2">Uncharacterized protein</fullName>
    </submittedName>
</protein>
<dbReference type="Proteomes" id="UP000324629">
    <property type="component" value="Unassembled WGS sequence"/>
</dbReference>
<keyword evidence="1" id="KW-1133">Transmembrane helix</keyword>
<keyword evidence="3" id="KW-1185">Reference proteome</keyword>
<organism evidence="2 3">
    <name type="scientific">Paragonimus westermani</name>
    <dbReference type="NCBI Taxonomy" id="34504"/>
    <lineage>
        <taxon>Eukaryota</taxon>
        <taxon>Metazoa</taxon>
        <taxon>Spiralia</taxon>
        <taxon>Lophotrochozoa</taxon>
        <taxon>Platyhelminthes</taxon>
        <taxon>Trematoda</taxon>
        <taxon>Digenea</taxon>
        <taxon>Plagiorchiida</taxon>
        <taxon>Troglotremata</taxon>
        <taxon>Troglotrematidae</taxon>
        <taxon>Paragonimus</taxon>
    </lineage>
</organism>
<proteinExistence type="predicted"/>
<evidence type="ECO:0000313" key="2">
    <source>
        <dbReference type="EMBL" id="KAA3679810.1"/>
    </source>
</evidence>
<accession>A0A5J4NXA5</accession>
<sequence>MYVGLSTFVLGIWIGLIVGSSVQIATLLFVCFRMNWSKQVELTKKRLRTEELRNEISLNVTEETDVSRKLLKLVHSINNQEFFHSFHSTNLKFKSPAT</sequence>
<reference evidence="2 3" key="1">
    <citation type="journal article" date="2019" name="Gigascience">
        <title>Whole-genome sequence of the oriental lung fluke Paragonimus westermani.</title>
        <authorList>
            <person name="Oey H."/>
            <person name="Zakrzewski M."/>
            <person name="Narain K."/>
            <person name="Devi K.R."/>
            <person name="Agatsuma T."/>
            <person name="Nawaratna S."/>
            <person name="Gobert G.N."/>
            <person name="Jones M.K."/>
            <person name="Ragan M.A."/>
            <person name="McManus D.P."/>
            <person name="Krause L."/>
        </authorList>
    </citation>
    <scope>NUCLEOTIDE SEQUENCE [LARGE SCALE GENOMIC DNA]</scope>
    <source>
        <strain evidence="2 3">IND2009</strain>
    </source>
</reference>
<evidence type="ECO:0000313" key="3">
    <source>
        <dbReference type="Proteomes" id="UP000324629"/>
    </source>
</evidence>
<keyword evidence="1" id="KW-0472">Membrane</keyword>
<comment type="caution">
    <text evidence="2">The sequence shown here is derived from an EMBL/GenBank/DDBJ whole genome shotgun (WGS) entry which is preliminary data.</text>
</comment>
<feature type="transmembrane region" description="Helical" evidence="1">
    <location>
        <begin position="12"/>
        <end position="36"/>
    </location>
</feature>